<dbReference type="SMART" id="SM00345">
    <property type="entry name" value="HTH_GNTR"/>
    <property type="match status" value="1"/>
</dbReference>
<accession>A0A1P8JZK4</accession>
<dbReference type="InterPro" id="IPR008920">
    <property type="entry name" value="TF_FadR/GntR_C"/>
</dbReference>
<name>A0A1P8JZK4_9BURK</name>
<dbReference type="Gene3D" id="1.10.10.10">
    <property type="entry name" value="Winged helix-like DNA-binding domain superfamily/Winged helix DNA-binding domain"/>
    <property type="match status" value="1"/>
</dbReference>
<dbReference type="SUPFAM" id="SSF46785">
    <property type="entry name" value="Winged helix' DNA-binding domain"/>
    <property type="match status" value="1"/>
</dbReference>
<dbReference type="InterPro" id="IPR036388">
    <property type="entry name" value="WH-like_DNA-bd_sf"/>
</dbReference>
<keyword evidence="2" id="KW-0238">DNA-binding</keyword>
<dbReference type="PROSITE" id="PS50949">
    <property type="entry name" value="HTH_GNTR"/>
    <property type="match status" value="1"/>
</dbReference>
<evidence type="ECO:0000313" key="6">
    <source>
        <dbReference type="Proteomes" id="UP000186609"/>
    </source>
</evidence>
<evidence type="ECO:0000259" key="4">
    <source>
        <dbReference type="PROSITE" id="PS50949"/>
    </source>
</evidence>
<dbReference type="InterPro" id="IPR000524">
    <property type="entry name" value="Tscrpt_reg_HTH_GntR"/>
</dbReference>
<dbReference type="STRING" id="1842727.RD110_19835"/>
<dbReference type="GO" id="GO:0003677">
    <property type="term" value="F:DNA binding"/>
    <property type="evidence" value="ECO:0007669"/>
    <property type="project" value="UniProtKB-KW"/>
</dbReference>
<feature type="domain" description="HTH gntR-type" evidence="4">
    <location>
        <begin position="1"/>
        <end position="67"/>
    </location>
</feature>
<dbReference type="SUPFAM" id="SSF48008">
    <property type="entry name" value="GntR ligand-binding domain-like"/>
    <property type="match status" value="1"/>
</dbReference>
<dbReference type="SMART" id="SM00895">
    <property type="entry name" value="FCD"/>
    <property type="match status" value="1"/>
</dbReference>
<evidence type="ECO:0000256" key="2">
    <source>
        <dbReference type="ARBA" id="ARBA00023125"/>
    </source>
</evidence>
<protein>
    <recommendedName>
        <fullName evidence="4">HTH gntR-type domain-containing protein</fullName>
    </recommendedName>
</protein>
<reference evidence="5 6" key="1">
    <citation type="submission" date="2017-01" db="EMBL/GenBank/DDBJ databases">
        <authorList>
            <person name="Mah S.A."/>
            <person name="Swanson W.J."/>
            <person name="Moy G.W."/>
            <person name="Vacquier V.D."/>
        </authorList>
    </citation>
    <scope>NUCLEOTIDE SEQUENCE [LARGE SCALE GENOMIC DNA]</scope>
    <source>
        <strain evidence="5 6">DCY110</strain>
    </source>
</reference>
<keyword evidence="3" id="KW-0804">Transcription</keyword>
<dbReference type="EMBL" id="CP019236">
    <property type="protein sequence ID" value="APW39188.1"/>
    <property type="molecule type" value="Genomic_DNA"/>
</dbReference>
<proteinExistence type="predicted"/>
<dbReference type="Pfam" id="PF00392">
    <property type="entry name" value="GntR"/>
    <property type="match status" value="1"/>
</dbReference>
<dbReference type="GO" id="GO:0003700">
    <property type="term" value="F:DNA-binding transcription factor activity"/>
    <property type="evidence" value="ECO:0007669"/>
    <property type="project" value="InterPro"/>
</dbReference>
<evidence type="ECO:0000313" key="5">
    <source>
        <dbReference type="EMBL" id="APW39188.1"/>
    </source>
</evidence>
<evidence type="ECO:0000256" key="3">
    <source>
        <dbReference type="ARBA" id="ARBA00023163"/>
    </source>
</evidence>
<evidence type="ECO:0000256" key="1">
    <source>
        <dbReference type="ARBA" id="ARBA00023015"/>
    </source>
</evidence>
<gene>
    <name evidence="5" type="ORF">RD110_19835</name>
</gene>
<dbReference type="InterPro" id="IPR036390">
    <property type="entry name" value="WH_DNA-bd_sf"/>
</dbReference>
<dbReference type="PANTHER" id="PTHR43537:SF49">
    <property type="entry name" value="TRANSCRIPTIONAL REGULATORY PROTEIN"/>
    <property type="match status" value="1"/>
</dbReference>
<sequence>MSEPDVTEQLRDGIVSGLFAPHSPLRIDALATQFGVSHMPVREALRRLEAEGLVTTEPNRGARAAEVTPDFVANILDLFTFVEAYVTRRAAERATSAQLSELQAIQARYEAAAERQDATASLWTNREFHGAIHAMAGHSDGSLILDRHWRLIGALWRTDGHQVQNFTHVIADHRQILAALIEHDSDGAAALAAAHATRAKQILLARMRENRASRAASVRVKGEGPESGVALRAAMLKAQLES</sequence>
<organism evidence="5 6">
    <name type="scientific">Rhodoferax koreensis</name>
    <dbReference type="NCBI Taxonomy" id="1842727"/>
    <lineage>
        <taxon>Bacteria</taxon>
        <taxon>Pseudomonadati</taxon>
        <taxon>Pseudomonadota</taxon>
        <taxon>Betaproteobacteria</taxon>
        <taxon>Burkholderiales</taxon>
        <taxon>Comamonadaceae</taxon>
        <taxon>Rhodoferax</taxon>
    </lineage>
</organism>
<dbReference type="CDD" id="cd07377">
    <property type="entry name" value="WHTH_GntR"/>
    <property type="match status" value="1"/>
</dbReference>
<dbReference type="Gene3D" id="1.20.120.530">
    <property type="entry name" value="GntR ligand-binding domain-like"/>
    <property type="match status" value="1"/>
</dbReference>
<dbReference type="PANTHER" id="PTHR43537">
    <property type="entry name" value="TRANSCRIPTIONAL REGULATOR, GNTR FAMILY"/>
    <property type="match status" value="1"/>
</dbReference>
<keyword evidence="6" id="KW-1185">Reference proteome</keyword>
<dbReference type="InterPro" id="IPR011711">
    <property type="entry name" value="GntR_C"/>
</dbReference>
<dbReference type="Proteomes" id="UP000186609">
    <property type="component" value="Chromosome"/>
</dbReference>
<keyword evidence="1" id="KW-0805">Transcription regulation</keyword>
<dbReference type="Pfam" id="PF07729">
    <property type="entry name" value="FCD"/>
    <property type="match status" value="1"/>
</dbReference>
<dbReference type="AlphaFoldDB" id="A0A1P8JZK4"/>
<dbReference type="KEGG" id="rhy:RD110_19835"/>